<reference evidence="5" key="1">
    <citation type="submission" date="2023-07" db="EMBL/GenBank/DDBJ databases">
        <title>Genomic Encyclopedia of Type Strains, Phase IV (KMG-IV): sequencing the most valuable type-strain genomes for metagenomic binning, comparative biology and taxonomic classification.</title>
        <authorList>
            <person name="Goeker M."/>
        </authorList>
    </citation>
    <scope>NUCLEOTIDE SEQUENCE</scope>
    <source>
        <strain evidence="5">DSM 26174</strain>
    </source>
</reference>
<protein>
    <recommendedName>
        <fullName evidence="4">Outer membrane protein beta-barrel domain-containing protein</fullName>
    </recommendedName>
</protein>
<keyword evidence="3" id="KW-0998">Cell outer membrane</keyword>
<comment type="subcellular location">
    <subcellularLocation>
        <location evidence="1">Cell outer membrane</location>
    </subcellularLocation>
</comment>
<gene>
    <name evidence="5" type="ORF">HNQ88_004842</name>
</gene>
<accession>A0AAE3XTJ6</accession>
<name>A0AAE3XTJ6_9BACT</name>
<sequence>MNTYTFKNSPLAIAVLLFAIQLFSYDAMSQSIVNGRLLDVDSNEPVAFATIGVFDENDDTRLLSSAYSDVDGNFLLKLPESGFFTLFIQSVGYDLFRNRIQIDEGQISLKEIYLKSQSTILDEVIVEAEALDVQVTPGAMSFNPENASGDDTEQIISNLPGIDLDFDGNISLQGTEVKILVNGEDSGMDNPMQEIPKESIARIEMMSNPPVEFASSGPVLNIILKEDAKIGSNIRLGMNVSSPYRAKLYTGGTYRKGKFTLSPSFYFNKSIEKSQFDSYRTNFGERYIKQDKTQQIDNKTINSGIRTKLTLDKYNELSAFLRYTPSSVLNENDNYNIISDYNEERTWLYDNDGNTMLDRDKRNVVSDLRWKRKFKKKGRVLNVNYKWNIATMDQHQYQTNNYTYPDSSKDILRSSQQDRRIRSSHHTINAKYKHSFENKMLLTMGGIFNYKLSEEKALNQKRTNDREWIHNISKDQDTDTKYLATDLFADFSARKDKFDYSVGLRYKGGENVICQWIPEEDLFNEFKTSFSNMNTRLMLAYKFKKKRNFAFTFRNTFRPPSSRQLNPFIDDSNPLNVRKGNPDLKNTQTYFAELEYLNVGEHTTLKASLYGRKVINSVISNQWVAGDTTITSYINVDGLAAVGVNSYISGDINNLKLSGDASFTYENMPNRESAFSNSQLFYFLKANIQYKFSKSFRCSVLVRYHSAKLTNNSDIEDYATINVSLQKTFMNRKLKTYASANDIFDMVNKRGITQTDLFAKEHYSKRQTRIFTLGLTYYINGI</sequence>
<dbReference type="Pfam" id="PF13715">
    <property type="entry name" value="CarbopepD_reg_2"/>
    <property type="match status" value="1"/>
</dbReference>
<dbReference type="SUPFAM" id="SSF56935">
    <property type="entry name" value="Porins"/>
    <property type="match status" value="1"/>
</dbReference>
<evidence type="ECO:0000256" key="3">
    <source>
        <dbReference type="ARBA" id="ARBA00023237"/>
    </source>
</evidence>
<dbReference type="EMBL" id="JAVDQD010000011">
    <property type="protein sequence ID" value="MDR6241755.1"/>
    <property type="molecule type" value="Genomic_DNA"/>
</dbReference>
<dbReference type="SUPFAM" id="SSF49464">
    <property type="entry name" value="Carboxypeptidase regulatory domain-like"/>
    <property type="match status" value="1"/>
</dbReference>
<proteinExistence type="predicted"/>
<dbReference type="RefSeq" id="WP_309942815.1">
    <property type="nucleotide sequence ID" value="NZ_AP025309.1"/>
</dbReference>
<feature type="domain" description="Outer membrane protein beta-barrel" evidence="4">
    <location>
        <begin position="372"/>
        <end position="777"/>
    </location>
</feature>
<dbReference type="Pfam" id="PF14905">
    <property type="entry name" value="OMP_b-brl_3"/>
    <property type="match status" value="1"/>
</dbReference>
<dbReference type="Gene3D" id="2.40.170.20">
    <property type="entry name" value="TonB-dependent receptor, beta-barrel domain"/>
    <property type="match status" value="1"/>
</dbReference>
<dbReference type="InterPro" id="IPR041700">
    <property type="entry name" value="OMP_b-brl_3"/>
</dbReference>
<dbReference type="GO" id="GO:0009279">
    <property type="term" value="C:cell outer membrane"/>
    <property type="evidence" value="ECO:0007669"/>
    <property type="project" value="UniProtKB-SubCell"/>
</dbReference>
<dbReference type="AlphaFoldDB" id="A0AAE3XTJ6"/>
<keyword evidence="2" id="KW-0472">Membrane</keyword>
<evidence type="ECO:0000313" key="5">
    <source>
        <dbReference type="EMBL" id="MDR6241755.1"/>
    </source>
</evidence>
<keyword evidence="6" id="KW-1185">Reference proteome</keyword>
<evidence type="ECO:0000256" key="1">
    <source>
        <dbReference type="ARBA" id="ARBA00004442"/>
    </source>
</evidence>
<evidence type="ECO:0000256" key="2">
    <source>
        <dbReference type="ARBA" id="ARBA00023136"/>
    </source>
</evidence>
<dbReference type="InterPro" id="IPR008969">
    <property type="entry name" value="CarboxyPept-like_regulatory"/>
</dbReference>
<comment type="caution">
    <text evidence="5">The sequence shown here is derived from an EMBL/GenBank/DDBJ whole genome shotgun (WGS) entry which is preliminary data.</text>
</comment>
<organism evidence="5 6">
    <name type="scientific">Aureibacter tunicatorum</name>
    <dbReference type="NCBI Taxonomy" id="866807"/>
    <lineage>
        <taxon>Bacteria</taxon>
        <taxon>Pseudomonadati</taxon>
        <taxon>Bacteroidota</taxon>
        <taxon>Cytophagia</taxon>
        <taxon>Cytophagales</taxon>
        <taxon>Persicobacteraceae</taxon>
        <taxon>Aureibacter</taxon>
    </lineage>
</organism>
<dbReference type="Proteomes" id="UP001185092">
    <property type="component" value="Unassembled WGS sequence"/>
</dbReference>
<dbReference type="InterPro" id="IPR036942">
    <property type="entry name" value="Beta-barrel_TonB_sf"/>
</dbReference>
<evidence type="ECO:0000259" key="4">
    <source>
        <dbReference type="Pfam" id="PF14905"/>
    </source>
</evidence>
<evidence type="ECO:0000313" key="6">
    <source>
        <dbReference type="Proteomes" id="UP001185092"/>
    </source>
</evidence>